<dbReference type="UniPathway" id="UPA00659"/>
<dbReference type="InterPro" id="IPR057326">
    <property type="entry name" value="KR_dom"/>
</dbReference>
<dbReference type="FunFam" id="3.40.50.720:FF:000084">
    <property type="entry name" value="Short-chain dehydrogenase reductase"/>
    <property type="match status" value="1"/>
</dbReference>
<dbReference type="InterPro" id="IPR036291">
    <property type="entry name" value="NAD(P)-bd_dom_sf"/>
</dbReference>
<dbReference type="Gene3D" id="3.10.129.10">
    <property type="entry name" value="Hotdog Thioesterase"/>
    <property type="match status" value="1"/>
</dbReference>
<sequence length="847" mass="90737">MRSSSFNGKTVVIINAQNTLGAELASSAVSQGANVVAESGSGDTLIEAAVAKFGTVNVLVNIVNSKPDHCLSNSTPSNWQSLVEGALISAYKSSQAAWPHFRKQSSGKIVHVLQPSGTSNAHSNSKSTALKFGLLGLTKTSALEGKKNNISAYLSCALATNLLYVNEDSQPQAEQPSPRAFVNTISALSLTRDSIESGTLFEVSGNKTTSARWVRSGGALLKPDATFTPSSVWQRWNDILDMSKPSYPSGPFDADAELAYLPKLGPNKAWNSLSLEGQVAIVTGAGSGLGRAHALSLAKSGAAVVANDLKGAEAVVDEIRARGGKAAAHIGSATDGKGIVAKAIESFGRIDMLVNNAGFLRDRTIAKMEEASWNAVLDVHLFAMYELSRAAWPHFVRQKGGRIINTASTSGIYGFFGQCNYSTAKLGIVGLADALAREGAKHNIVVNTIAPIAATAALAANIKTMPGGQQNNPLKPEYVSPLVTLLSSPQAQFLASGGLFEVAGGWHARTVLQRSEGAQAGGSLEELLASWPRVASFKAELPQQIPITPKDLSQNTDRSWKGNQWERPTYQYEDKEIILYNLSVGAKRNDLDLVYEKSPAFQPVPTFALIPAIEEFLIYHNQVLVPNFSDRRVLHGEHYLEILNHPIPTKGMMKTTGETLDVIDKGKAAITITGLTTRDTVNNEVVFYNEATFFLRGSGGFGGPRTRQSPLRGPPLSKPPQREADVTVEHRTSTEQAVLYRLTGDRAAMHVDPNESCGAGFSDPILHGACFLGITGYHIFRTYGRYGSIRNRFSGVVIPGQTLKVEMWRGSGKDAGLVYFQTTVMETGKRCIDGGVAVLAEQPGQKL</sequence>
<evidence type="ECO:0000256" key="1">
    <source>
        <dbReference type="ARBA" id="ARBA00004275"/>
    </source>
</evidence>
<evidence type="ECO:0000259" key="11">
    <source>
        <dbReference type="SMART" id="SM00822"/>
    </source>
</evidence>
<evidence type="ECO:0000256" key="5">
    <source>
        <dbReference type="ARBA" id="ARBA00022857"/>
    </source>
</evidence>
<dbReference type="SUPFAM" id="SSF54637">
    <property type="entry name" value="Thioesterase/thiol ester dehydrase-isomerase"/>
    <property type="match status" value="2"/>
</dbReference>
<reference evidence="12 13" key="1">
    <citation type="submission" date="2015-01" db="EMBL/GenBank/DDBJ databases">
        <title>The Genome Sequence of Exophiala oligosperma CBS72588.</title>
        <authorList>
            <consortium name="The Broad Institute Genomics Platform"/>
            <person name="Cuomo C."/>
            <person name="de Hoog S."/>
            <person name="Gorbushina A."/>
            <person name="Stielow B."/>
            <person name="Teixiera M."/>
            <person name="Abouelleil A."/>
            <person name="Chapman S.B."/>
            <person name="Priest M."/>
            <person name="Young S.K."/>
            <person name="Wortman J."/>
            <person name="Nusbaum C."/>
            <person name="Birren B."/>
        </authorList>
    </citation>
    <scope>NUCLEOTIDE SEQUENCE [LARGE SCALE GENOMIC DNA]</scope>
    <source>
        <strain evidence="12 13">CBS 72588</strain>
    </source>
</reference>
<dbReference type="OrthoDB" id="4138997at2759"/>
<evidence type="ECO:0000256" key="10">
    <source>
        <dbReference type="SAM" id="MobiDB-lite"/>
    </source>
</evidence>
<evidence type="ECO:0000256" key="2">
    <source>
        <dbReference type="ARBA" id="ARBA00005005"/>
    </source>
</evidence>
<dbReference type="Pfam" id="PF01575">
    <property type="entry name" value="MaoC_dehydratas"/>
    <property type="match status" value="1"/>
</dbReference>
<dbReference type="RefSeq" id="XP_016266612.1">
    <property type="nucleotide sequence ID" value="XM_016402715.1"/>
</dbReference>
<dbReference type="HOGENOM" id="CLU_010194_18_1_1"/>
<dbReference type="PRINTS" id="PR00081">
    <property type="entry name" value="GDHRDH"/>
</dbReference>
<keyword evidence="9" id="KW-0456">Lyase</keyword>
<comment type="similarity">
    <text evidence="3">Belongs to the short-chain dehydrogenases/reductases (SDR) family.</text>
</comment>
<dbReference type="SUPFAM" id="SSF51735">
    <property type="entry name" value="NAD(P)-binding Rossmann-fold domains"/>
    <property type="match status" value="2"/>
</dbReference>
<name>A0A0D2B2I3_9EURO</name>
<dbReference type="Proteomes" id="UP000053342">
    <property type="component" value="Unassembled WGS sequence"/>
</dbReference>
<dbReference type="InterPro" id="IPR051687">
    <property type="entry name" value="Peroxisomal_Beta-Oxidation"/>
</dbReference>
<dbReference type="STRING" id="215243.A0A0D2B2I3"/>
<dbReference type="Gene3D" id="3.40.50.720">
    <property type="entry name" value="NAD(P)-binding Rossmann-like Domain"/>
    <property type="match status" value="2"/>
</dbReference>
<gene>
    <name evidence="12" type="ORF">PV06_02068</name>
</gene>
<dbReference type="InterPro" id="IPR020904">
    <property type="entry name" value="Sc_DH/Rdtase_CS"/>
</dbReference>
<feature type="region of interest" description="Disordered" evidence="10">
    <location>
        <begin position="699"/>
        <end position="723"/>
    </location>
</feature>
<evidence type="ECO:0000256" key="6">
    <source>
        <dbReference type="ARBA" id="ARBA00023002"/>
    </source>
</evidence>
<dbReference type="PROSITE" id="PS00061">
    <property type="entry name" value="ADH_SHORT"/>
    <property type="match status" value="1"/>
</dbReference>
<dbReference type="Pfam" id="PF00106">
    <property type="entry name" value="adh_short"/>
    <property type="match status" value="2"/>
</dbReference>
<keyword evidence="6" id="KW-0560">Oxidoreductase</keyword>
<dbReference type="InterPro" id="IPR002347">
    <property type="entry name" value="SDR_fam"/>
</dbReference>
<dbReference type="PANTHER" id="PTHR45024:SF2">
    <property type="entry name" value="SCP2 DOMAIN-CONTAINING PROTEIN"/>
    <property type="match status" value="1"/>
</dbReference>
<feature type="domain" description="Ketoreductase" evidence="11">
    <location>
        <begin position="278"/>
        <end position="455"/>
    </location>
</feature>
<comment type="pathway">
    <text evidence="2">Lipid metabolism; fatty acid beta-oxidation.</text>
</comment>
<keyword evidence="4" id="KW-0276">Fatty acid metabolism</keyword>
<evidence type="ECO:0000256" key="3">
    <source>
        <dbReference type="ARBA" id="ARBA00006484"/>
    </source>
</evidence>
<dbReference type="EMBL" id="KN847333">
    <property type="protein sequence ID" value="KIW46396.1"/>
    <property type="molecule type" value="Genomic_DNA"/>
</dbReference>
<dbReference type="AlphaFoldDB" id="A0A0D2B2I3"/>
<dbReference type="InterPro" id="IPR054357">
    <property type="entry name" value="MFE-2_N"/>
</dbReference>
<keyword evidence="5" id="KW-0521">NADP</keyword>
<dbReference type="Pfam" id="PF22622">
    <property type="entry name" value="MFE-2_hydrat-2_N"/>
    <property type="match status" value="1"/>
</dbReference>
<evidence type="ECO:0000313" key="13">
    <source>
        <dbReference type="Proteomes" id="UP000053342"/>
    </source>
</evidence>
<keyword evidence="7" id="KW-0443">Lipid metabolism</keyword>
<evidence type="ECO:0000256" key="8">
    <source>
        <dbReference type="ARBA" id="ARBA00023140"/>
    </source>
</evidence>
<dbReference type="GO" id="GO:0006635">
    <property type="term" value="P:fatty acid beta-oxidation"/>
    <property type="evidence" value="ECO:0007669"/>
    <property type="project" value="UniProtKB-UniPathway"/>
</dbReference>
<evidence type="ECO:0000313" key="12">
    <source>
        <dbReference type="EMBL" id="KIW46396.1"/>
    </source>
</evidence>
<dbReference type="SMART" id="SM00822">
    <property type="entry name" value="PKS_KR"/>
    <property type="match status" value="1"/>
</dbReference>
<dbReference type="GO" id="GO:0004300">
    <property type="term" value="F:enoyl-CoA hydratase activity"/>
    <property type="evidence" value="ECO:0007669"/>
    <property type="project" value="UniProtKB-ARBA"/>
</dbReference>
<keyword evidence="8" id="KW-0576">Peroxisome</keyword>
<dbReference type="VEuPathDB" id="FungiDB:PV06_02068"/>
<dbReference type="PRINTS" id="PR00080">
    <property type="entry name" value="SDRFAMILY"/>
</dbReference>
<accession>A0A0D2B2I3</accession>
<organism evidence="12 13">
    <name type="scientific">Exophiala oligosperma</name>
    <dbReference type="NCBI Taxonomy" id="215243"/>
    <lineage>
        <taxon>Eukaryota</taxon>
        <taxon>Fungi</taxon>
        <taxon>Dikarya</taxon>
        <taxon>Ascomycota</taxon>
        <taxon>Pezizomycotina</taxon>
        <taxon>Eurotiomycetes</taxon>
        <taxon>Chaetothyriomycetidae</taxon>
        <taxon>Chaetothyriales</taxon>
        <taxon>Herpotrichiellaceae</taxon>
        <taxon>Exophiala</taxon>
    </lineage>
</organism>
<protein>
    <recommendedName>
        <fullName evidence="11">Ketoreductase domain-containing protein</fullName>
    </recommendedName>
</protein>
<comment type="subcellular location">
    <subcellularLocation>
        <location evidence="1">Peroxisome</location>
    </subcellularLocation>
</comment>
<dbReference type="GO" id="GO:0016491">
    <property type="term" value="F:oxidoreductase activity"/>
    <property type="evidence" value="ECO:0007669"/>
    <property type="project" value="UniProtKB-KW"/>
</dbReference>
<dbReference type="InterPro" id="IPR029069">
    <property type="entry name" value="HotDog_dom_sf"/>
</dbReference>
<evidence type="ECO:0000256" key="7">
    <source>
        <dbReference type="ARBA" id="ARBA00023098"/>
    </source>
</evidence>
<evidence type="ECO:0000256" key="9">
    <source>
        <dbReference type="ARBA" id="ARBA00023239"/>
    </source>
</evidence>
<keyword evidence="13" id="KW-1185">Reference proteome</keyword>
<dbReference type="GO" id="GO:0005777">
    <property type="term" value="C:peroxisome"/>
    <property type="evidence" value="ECO:0007669"/>
    <property type="project" value="UniProtKB-SubCell"/>
</dbReference>
<proteinExistence type="inferred from homology"/>
<dbReference type="GeneID" id="27354142"/>
<dbReference type="PANTHER" id="PTHR45024">
    <property type="entry name" value="DEHYDROGENASES, SHORT CHAIN"/>
    <property type="match status" value="1"/>
</dbReference>
<dbReference type="InterPro" id="IPR002539">
    <property type="entry name" value="MaoC-like_dom"/>
</dbReference>
<evidence type="ECO:0000256" key="4">
    <source>
        <dbReference type="ARBA" id="ARBA00022832"/>
    </source>
</evidence>